<name>A0AAW2HBN6_9NEOP</name>
<proteinExistence type="predicted"/>
<evidence type="ECO:0000256" key="1">
    <source>
        <dbReference type="SAM" id="MobiDB-lite"/>
    </source>
</evidence>
<dbReference type="AlphaFoldDB" id="A0AAW2HBN6"/>
<comment type="caution">
    <text evidence="2">The sequence shown here is derived from an EMBL/GenBank/DDBJ whole genome shotgun (WGS) entry which is preliminary data.</text>
</comment>
<dbReference type="EMBL" id="JARGDH010000005">
    <property type="protein sequence ID" value="KAL0267084.1"/>
    <property type="molecule type" value="Genomic_DNA"/>
</dbReference>
<protein>
    <recommendedName>
        <fullName evidence="3">Ribosomal protein S12</fullName>
    </recommendedName>
</protein>
<feature type="region of interest" description="Disordered" evidence="1">
    <location>
        <begin position="54"/>
        <end position="87"/>
    </location>
</feature>
<accession>A0AAW2HBN6</accession>
<gene>
    <name evidence="2" type="ORF">PYX00_009447</name>
</gene>
<evidence type="ECO:0008006" key="3">
    <source>
        <dbReference type="Google" id="ProtNLM"/>
    </source>
</evidence>
<reference evidence="2" key="1">
    <citation type="journal article" date="2024" name="Gigascience">
        <title>Chromosome-level genome of the poultry shaft louse Menopon gallinae provides insight into the host-switching and adaptive evolution of parasitic lice.</title>
        <authorList>
            <person name="Xu Y."/>
            <person name="Ma L."/>
            <person name="Liu S."/>
            <person name="Liang Y."/>
            <person name="Liu Q."/>
            <person name="He Z."/>
            <person name="Tian L."/>
            <person name="Duan Y."/>
            <person name="Cai W."/>
            <person name="Li H."/>
            <person name="Song F."/>
        </authorList>
    </citation>
    <scope>NUCLEOTIDE SEQUENCE</scope>
    <source>
        <strain evidence="2">Cailab_2023a</strain>
    </source>
</reference>
<evidence type="ECO:0000313" key="2">
    <source>
        <dbReference type="EMBL" id="KAL0267084.1"/>
    </source>
</evidence>
<organism evidence="2">
    <name type="scientific">Menopon gallinae</name>
    <name type="common">poultry shaft louse</name>
    <dbReference type="NCBI Taxonomy" id="328185"/>
    <lineage>
        <taxon>Eukaryota</taxon>
        <taxon>Metazoa</taxon>
        <taxon>Ecdysozoa</taxon>
        <taxon>Arthropoda</taxon>
        <taxon>Hexapoda</taxon>
        <taxon>Insecta</taxon>
        <taxon>Pterygota</taxon>
        <taxon>Neoptera</taxon>
        <taxon>Paraneoptera</taxon>
        <taxon>Psocodea</taxon>
        <taxon>Troctomorpha</taxon>
        <taxon>Phthiraptera</taxon>
        <taxon>Amblycera</taxon>
        <taxon>Menoponidae</taxon>
        <taxon>Menopon</taxon>
    </lineage>
</organism>
<sequence>MSGTVPSQGQQILNRLRYDRKESCPVRTKTVIRLTTGTVGIWIRTVATADDHHLADLPFEGPSSPRNNEPEEDIGPVAPLRKTEEEKRIGRKFTTGRTLQTELKHSWKSASARGRTRSRVFLRCLQRLEIVQGRWTGWKDPRPTLKNLGFIGRLGITWR</sequence>